<feature type="chain" id="PRO_5045696635" evidence="1">
    <location>
        <begin position="22"/>
        <end position="614"/>
    </location>
</feature>
<evidence type="ECO:0000313" key="3">
    <source>
        <dbReference type="EMBL" id="NKI17363.1"/>
    </source>
</evidence>
<dbReference type="PIRSF" id="PIRSF002741">
    <property type="entry name" value="MppA"/>
    <property type="match status" value="1"/>
</dbReference>
<accession>A0ABX1GFP6</accession>
<dbReference type="InterPro" id="IPR000914">
    <property type="entry name" value="SBP_5_dom"/>
</dbReference>
<protein>
    <submittedName>
        <fullName evidence="3">ABC transporter substrate-binding protein</fullName>
    </submittedName>
</protein>
<dbReference type="InterPro" id="IPR030678">
    <property type="entry name" value="Peptide/Ni-bd"/>
</dbReference>
<keyword evidence="4" id="KW-1185">Reference proteome</keyword>
<feature type="signal peptide" evidence="1">
    <location>
        <begin position="1"/>
        <end position="21"/>
    </location>
</feature>
<dbReference type="PANTHER" id="PTHR30290">
    <property type="entry name" value="PERIPLASMIC BINDING COMPONENT OF ABC TRANSPORTER"/>
    <property type="match status" value="1"/>
</dbReference>
<evidence type="ECO:0000259" key="2">
    <source>
        <dbReference type="Pfam" id="PF00496"/>
    </source>
</evidence>
<dbReference type="EMBL" id="JAAWWK010000002">
    <property type="protein sequence ID" value="NKI17363.1"/>
    <property type="molecule type" value="Genomic_DNA"/>
</dbReference>
<dbReference type="Gene3D" id="3.40.190.10">
    <property type="entry name" value="Periplasmic binding protein-like II"/>
    <property type="match status" value="1"/>
</dbReference>
<dbReference type="Gene3D" id="3.90.76.10">
    <property type="entry name" value="Dipeptide-binding Protein, Domain 1"/>
    <property type="match status" value="1"/>
</dbReference>
<dbReference type="Gene3D" id="3.10.105.10">
    <property type="entry name" value="Dipeptide-binding Protein, Domain 3"/>
    <property type="match status" value="1"/>
</dbReference>
<sequence length="614" mass="70606">MLGILSLALLCSLFATPFALAEQGENRAADDTLHLPATLPPGLTWETNTSDAPFASPQAKRGGRFRDFITTFPLTLRLVGPDSNGSFANYMRANNLSLVGIHPNTLNPIPELATHWAFGDDGHSIFFRLDPDARWSDGTPVTADDFVFALEFMRSPHILAPWYNNYFTEVIREVVKYDDHTLGVLGAVAKPRDEMLFEYSLSPVPRQFHKLDENWVRDYNWAIEPNTGPYIIDSIRKGKYIEFRRKADWWANDKRFFKHRYNPDFIRVKLIRDINIAYQYFRKGELDSFPLIMPRLWHKKAQGDIYDKGYVGKIKFYNDVPQPISGLFLNEDAPPLDDINVRHALAHALNIDKVINTVLRGDYERLETAHVGYGDYTNPTIRARRFDIAKASQLLEASGWTEFGSDGIRRKNNRRLEIRVTYYNSGHNDRLVVLAQEARKAGIDLQLRLLDPSAAFKQILENNHQAAWMGWSGGGLSPRYWQFYHSDNAHKPQTNNVTNTDNPVIDAKIDAYRKATAKEERVRLAHELEQLVHDQGSFIPTFMVPYTREAFWRWLKLPEHYGTRTSDRLFDPLGGSGGLFWIDDEEKQRIETLKADGKPLEPLMILDKRWPEAP</sequence>
<gene>
    <name evidence="3" type="ORF">HCU74_08035</name>
</gene>
<dbReference type="Pfam" id="PF00496">
    <property type="entry name" value="SBP_bac_5"/>
    <property type="match status" value="1"/>
</dbReference>
<dbReference type="Proteomes" id="UP000765845">
    <property type="component" value="Unassembled WGS sequence"/>
</dbReference>
<dbReference type="InterPro" id="IPR039424">
    <property type="entry name" value="SBP_5"/>
</dbReference>
<evidence type="ECO:0000256" key="1">
    <source>
        <dbReference type="SAM" id="SignalP"/>
    </source>
</evidence>
<dbReference type="SUPFAM" id="SSF53850">
    <property type="entry name" value="Periplasmic binding protein-like II"/>
    <property type="match status" value="1"/>
</dbReference>
<comment type="caution">
    <text evidence="3">The sequence shown here is derived from an EMBL/GenBank/DDBJ whole genome shotgun (WGS) entry which is preliminary data.</text>
</comment>
<dbReference type="CDD" id="cd08497">
    <property type="entry name" value="MbnE-like"/>
    <property type="match status" value="1"/>
</dbReference>
<keyword evidence="1" id="KW-0732">Signal</keyword>
<reference evidence="3 4" key="1">
    <citation type="submission" date="2020-04" db="EMBL/GenBank/DDBJ databases">
        <authorList>
            <person name="Yoon J."/>
        </authorList>
    </citation>
    <scope>NUCLEOTIDE SEQUENCE [LARGE SCALE GENOMIC DNA]</scope>
    <source>
        <strain evidence="3 4">KMU-166</strain>
    </source>
</reference>
<evidence type="ECO:0000313" key="4">
    <source>
        <dbReference type="Proteomes" id="UP000765845"/>
    </source>
</evidence>
<feature type="domain" description="Solute-binding protein family 5" evidence="2">
    <location>
        <begin position="108"/>
        <end position="488"/>
    </location>
</feature>
<proteinExistence type="predicted"/>
<organism evidence="3 4">
    <name type="scientific">Spongiibacter thalassae</name>
    <dbReference type="NCBI Taxonomy" id="2721624"/>
    <lineage>
        <taxon>Bacteria</taxon>
        <taxon>Pseudomonadati</taxon>
        <taxon>Pseudomonadota</taxon>
        <taxon>Gammaproteobacteria</taxon>
        <taxon>Cellvibrionales</taxon>
        <taxon>Spongiibacteraceae</taxon>
        <taxon>Spongiibacter</taxon>
    </lineage>
</organism>
<name>A0ABX1GFP6_9GAMM</name>